<keyword evidence="3" id="KW-0862">Zinc</keyword>
<feature type="non-terminal residue" evidence="8">
    <location>
        <position position="1"/>
    </location>
</feature>
<evidence type="ECO:0000256" key="1">
    <source>
        <dbReference type="ARBA" id="ARBA00022723"/>
    </source>
</evidence>
<evidence type="ECO:0000256" key="5">
    <source>
        <dbReference type="PROSITE-ProRule" id="PRU00309"/>
    </source>
</evidence>
<evidence type="ECO:0000256" key="2">
    <source>
        <dbReference type="ARBA" id="ARBA00022771"/>
    </source>
</evidence>
<sequence>IPYCYVKNCTNHTVSEKIKFFQFPKEPSLLQQWLKACRKNKEEIKTDSATVCSLHFNDDCYEMIWTKPRQKNVSARQIWRLKKGSIPTKVLNLVFRLLSIIITAIFFIILISACTYSFPRF</sequence>
<accession>A0A026WR25</accession>
<dbReference type="GO" id="GO:0008270">
    <property type="term" value="F:zinc ion binding"/>
    <property type="evidence" value="ECO:0007669"/>
    <property type="project" value="UniProtKB-KW"/>
</dbReference>
<dbReference type="Pfam" id="PF05485">
    <property type="entry name" value="THAP"/>
    <property type="match status" value="1"/>
</dbReference>
<keyword evidence="4 5" id="KW-0238">DNA-binding</keyword>
<keyword evidence="6" id="KW-0812">Transmembrane</keyword>
<dbReference type="PANTHER" id="PTHR46600">
    <property type="entry name" value="THAP DOMAIN-CONTAINING"/>
    <property type="match status" value="1"/>
</dbReference>
<evidence type="ECO:0000313" key="8">
    <source>
        <dbReference type="EMBL" id="EZA58096.1"/>
    </source>
</evidence>
<evidence type="ECO:0000313" key="9">
    <source>
        <dbReference type="Proteomes" id="UP000053097"/>
    </source>
</evidence>
<evidence type="ECO:0000259" key="7">
    <source>
        <dbReference type="PROSITE" id="PS50950"/>
    </source>
</evidence>
<dbReference type="SMART" id="SM00692">
    <property type="entry name" value="DM3"/>
    <property type="match status" value="1"/>
</dbReference>
<dbReference type="InterPro" id="IPR026516">
    <property type="entry name" value="THAP1/10"/>
</dbReference>
<keyword evidence="6" id="KW-1133">Transmembrane helix</keyword>
<keyword evidence="2 5" id="KW-0863">Zinc-finger</keyword>
<dbReference type="OrthoDB" id="7574697at2759"/>
<dbReference type="PROSITE" id="PS50950">
    <property type="entry name" value="ZF_THAP"/>
    <property type="match status" value="1"/>
</dbReference>
<protein>
    <recommendedName>
        <fullName evidence="7">THAP-type domain-containing protein</fullName>
    </recommendedName>
</protein>
<feature type="domain" description="THAP-type" evidence="7">
    <location>
        <begin position="1"/>
        <end position="90"/>
    </location>
</feature>
<feature type="transmembrane region" description="Helical" evidence="6">
    <location>
        <begin position="90"/>
        <end position="118"/>
    </location>
</feature>
<evidence type="ECO:0000256" key="6">
    <source>
        <dbReference type="SAM" id="Phobius"/>
    </source>
</evidence>
<dbReference type="Proteomes" id="UP000053097">
    <property type="component" value="Unassembled WGS sequence"/>
</dbReference>
<dbReference type="AlphaFoldDB" id="A0A026WR25"/>
<dbReference type="PANTHER" id="PTHR46600:SF11">
    <property type="entry name" value="THAP DOMAIN-CONTAINING PROTEIN 10"/>
    <property type="match status" value="1"/>
</dbReference>
<name>A0A026WR25_OOCBI</name>
<dbReference type="Gene3D" id="6.20.210.20">
    <property type="entry name" value="THAP domain"/>
    <property type="match status" value="1"/>
</dbReference>
<proteinExistence type="predicted"/>
<dbReference type="SMART" id="SM00980">
    <property type="entry name" value="THAP"/>
    <property type="match status" value="1"/>
</dbReference>
<keyword evidence="9" id="KW-1185">Reference proteome</keyword>
<dbReference type="InterPro" id="IPR006612">
    <property type="entry name" value="THAP_Znf"/>
</dbReference>
<organism evidence="8 9">
    <name type="scientific">Ooceraea biroi</name>
    <name type="common">Clonal raider ant</name>
    <name type="synonym">Cerapachys biroi</name>
    <dbReference type="NCBI Taxonomy" id="2015173"/>
    <lineage>
        <taxon>Eukaryota</taxon>
        <taxon>Metazoa</taxon>
        <taxon>Ecdysozoa</taxon>
        <taxon>Arthropoda</taxon>
        <taxon>Hexapoda</taxon>
        <taxon>Insecta</taxon>
        <taxon>Pterygota</taxon>
        <taxon>Neoptera</taxon>
        <taxon>Endopterygota</taxon>
        <taxon>Hymenoptera</taxon>
        <taxon>Apocrita</taxon>
        <taxon>Aculeata</taxon>
        <taxon>Formicoidea</taxon>
        <taxon>Formicidae</taxon>
        <taxon>Dorylinae</taxon>
        <taxon>Ooceraea</taxon>
    </lineage>
</organism>
<dbReference type="GO" id="GO:0043565">
    <property type="term" value="F:sequence-specific DNA binding"/>
    <property type="evidence" value="ECO:0007669"/>
    <property type="project" value="InterPro"/>
</dbReference>
<evidence type="ECO:0000256" key="3">
    <source>
        <dbReference type="ARBA" id="ARBA00022833"/>
    </source>
</evidence>
<dbReference type="SUPFAM" id="SSF57716">
    <property type="entry name" value="Glucocorticoid receptor-like (DNA-binding domain)"/>
    <property type="match status" value="1"/>
</dbReference>
<evidence type="ECO:0000256" key="4">
    <source>
        <dbReference type="ARBA" id="ARBA00023125"/>
    </source>
</evidence>
<keyword evidence="6" id="KW-0472">Membrane</keyword>
<keyword evidence="1" id="KW-0479">Metal-binding</keyword>
<gene>
    <name evidence="8" type="ORF">X777_01477</name>
</gene>
<reference evidence="8 9" key="1">
    <citation type="journal article" date="2014" name="Curr. Biol.">
        <title>The genome of the clonal raider ant Cerapachys biroi.</title>
        <authorList>
            <person name="Oxley P.R."/>
            <person name="Ji L."/>
            <person name="Fetter-Pruneda I."/>
            <person name="McKenzie S.K."/>
            <person name="Li C."/>
            <person name="Hu H."/>
            <person name="Zhang G."/>
            <person name="Kronauer D.J."/>
        </authorList>
    </citation>
    <scope>NUCLEOTIDE SEQUENCE [LARGE SCALE GENOMIC DNA]</scope>
</reference>
<dbReference type="InterPro" id="IPR038441">
    <property type="entry name" value="THAP_Znf_sf"/>
</dbReference>
<dbReference type="EMBL" id="KK107135">
    <property type="protein sequence ID" value="EZA58096.1"/>
    <property type="molecule type" value="Genomic_DNA"/>
</dbReference>